<gene>
    <name evidence="2" type="ORF">GRF59_10460</name>
</gene>
<name>A0A7X3IK25_9BACL</name>
<dbReference type="AlphaFoldDB" id="A0A7X3IK25"/>
<proteinExistence type="predicted"/>
<evidence type="ECO:0000313" key="2">
    <source>
        <dbReference type="EMBL" id="MWV44055.1"/>
    </source>
</evidence>
<accession>A0A7X3IK25</accession>
<dbReference type="PANTHER" id="PTHR43155">
    <property type="entry name" value="CYCLIC DI-GMP PHOSPHODIESTERASE PA4108-RELATED"/>
    <property type="match status" value="1"/>
</dbReference>
<sequence length="369" mass="41533">MRLVPVRKLQEGMRIGKKIYSDEGIILLADGVVLTAPLIRRLVELDIGYIYIEDGLTEGIDIPEMLQEETRRNALQNIRKNFQRLSETSKMAKGYFHLGKDFGKVMESILCDVSSQEDSMILLMDMNTADQYLYKHSLNVCVYSLVLGIANGYSQEQLMMLGLGALLHDIGKTQIPQRVLSKPQKLTDEEFRMMQAHTEIGYKILKEEPNIPLLAAHCAFQHHERMNGSGYPRGIEGNAIHEYAQWVALADSYDAMTSHRVYRPAMLPHQAVEVLYAGSGTLYEQKKLELFRDRVAIYPPGLSVKLSTGETGVVSRIHSNMPHRPVIRILGDAEGQTLQTPYEVDLASKLSVIITDVDGTDTQPTSFEH</sequence>
<dbReference type="EMBL" id="WUBI01000001">
    <property type="protein sequence ID" value="MWV44055.1"/>
    <property type="molecule type" value="Genomic_DNA"/>
</dbReference>
<protein>
    <submittedName>
        <fullName evidence="2">HD domain-containing protein</fullName>
    </submittedName>
</protein>
<dbReference type="PANTHER" id="PTHR43155:SF2">
    <property type="entry name" value="CYCLIC DI-GMP PHOSPHODIESTERASE PA4108"/>
    <property type="match status" value="1"/>
</dbReference>
<evidence type="ECO:0000259" key="1">
    <source>
        <dbReference type="PROSITE" id="PS51832"/>
    </source>
</evidence>
<reference evidence="2 3" key="1">
    <citation type="submission" date="2019-12" db="EMBL/GenBank/DDBJ databases">
        <title>Paenibacillus sp. nov., an endophytic bacterium isolated from the stem of Dendrobium.</title>
        <authorList>
            <person name="Zhao R."/>
        </authorList>
    </citation>
    <scope>NUCLEOTIDE SEQUENCE [LARGE SCALE GENOMIC DNA]</scope>
    <source>
        <strain evidence="2 3">HJL G12</strain>
    </source>
</reference>
<dbReference type="Proteomes" id="UP000460318">
    <property type="component" value="Unassembled WGS sequence"/>
</dbReference>
<dbReference type="Gene3D" id="1.10.3210.10">
    <property type="entry name" value="Hypothetical protein af1432"/>
    <property type="match status" value="1"/>
</dbReference>
<dbReference type="CDD" id="cd00077">
    <property type="entry name" value="HDc"/>
    <property type="match status" value="1"/>
</dbReference>
<comment type="caution">
    <text evidence="2">The sequence shown here is derived from an EMBL/GenBank/DDBJ whole genome shotgun (WGS) entry which is preliminary data.</text>
</comment>
<dbReference type="RefSeq" id="WP_160497507.1">
    <property type="nucleotide sequence ID" value="NZ_WUBI01000001.1"/>
</dbReference>
<keyword evidence="3" id="KW-1185">Reference proteome</keyword>
<evidence type="ECO:0000313" key="3">
    <source>
        <dbReference type="Proteomes" id="UP000460318"/>
    </source>
</evidence>
<dbReference type="PROSITE" id="PS51832">
    <property type="entry name" value="HD_GYP"/>
    <property type="match status" value="1"/>
</dbReference>
<organism evidence="2 3">
    <name type="scientific">Paenibacillus dendrobii</name>
    <dbReference type="NCBI Taxonomy" id="2691084"/>
    <lineage>
        <taxon>Bacteria</taxon>
        <taxon>Bacillati</taxon>
        <taxon>Bacillota</taxon>
        <taxon>Bacilli</taxon>
        <taxon>Bacillales</taxon>
        <taxon>Paenibacillaceae</taxon>
        <taxon>Paenibacillus</taxon>
    </lineage>
</organism>
<dbReference type="SMART" id="SM00471">
    <property type="entry name" value="HDc"/>
    <property type="match status" value="1"/>
</dbReference>
<dbReference type="InterPro" id="IPR037522">
    <property type="entry name" value="HD_GYP_dom"/>
</dbReference>
<dbReference type="Pfam" id="PF13487">
    <property type="entry name" value="HD_5"/>
    <property type="match status" value="1"/>
</dbReference>
<dbReference type="InterPro" id="IPR003607">
    <property type="entry name" value="HD/PDEase_dom"/>
</dbReference>
<dbReference type="SUPFAM" id="SSF109604">
    <property type="entry name" value="HD-domain/PDEase-like"/>
    <property type="match status" value="1"/>
</dbReference>
<feature type="domain" description="HD-GYP" evidence="1">
    <location>
        <begin position="111"/>
        <end position="307"/>
    </location>
</feature>